<sequence>MSSLMDSEAALKAKAEEHGLDAGVIASLVGRGVNSIGVNPTEDQLRGLVNPSDPGGITLGALASIRRLVMSIHQVKMALQNTESSKKPELVPAERHARIKKQKTHLAGYDLTGPLECSHASYDVVGEMLQKDSVVYLPPTKFGTRSVEVAKDRPPKELFIDSSSHLAVTTGRKEDKCNVNSDLLLSQAFTRRALACDLTGLLPLPSTVRKQPKSNKWNENVEENDSGEYPVQRRKASNEIQFQTPDETRKSHLRKRKFSTHEDSFLNIFSVRLKGHKLEDLVFIEIFSGSGGLTAEVRKRGLISSVGVDCSISKQVKSPTVRLDLTTAGSQALLIDMLGQPTVVGFHAAPLCGTASLAREIRKHLPNMPQPLRSQEEPDGLPNLCFIDKVRVQKANQLYDLVGRLCLFAEEHGLLYSVDREPGSIVVLAN</sequence>
<evidence type="ECO:0000313" key="2">
    <source>
        <dbReference type="EMBL" id="CAK9027202.1"/>
    </source>
</evidence>
<reference evidence="2 3" key="1">
    <citation type="submission" date="2024-02" db="EMBL/GenBank/DDBJ databases">
        <authorList>
            <person name="Chen Y."/>
            <person name="Shah S."/>
            <person name="Dougan E. K."/>
            <person name="Thang M."/>
            <person name="Chan C."/>
        </authorList>
    </citation>
    <scope>NUCLEOTIDE SEQUENCE [LARGE SCALE GENOMIC DNA]</scope>
</reference>
<proteinExistence type="predicted"/>
<name>A0ABP0KMI6_9DINO</name>
<evidence type="ECO:0000256" key="1">
    <source>
        <dbReference type="SAM" id="MobiDB-lite"/>
    </source>
</evidence>
<dbReference type="Proteomes" id="UP001642484">
    <property type="component" value="Unassembled WGS sequence"/>
</dbReference>
<organism evidence="2 3">
    <name type="scientific">Durusdinium trenchii</name>
    <dbReference type="NCBI Taxonomy" id="1381693"/>
    <lineage>
        <taxon>Eukaryota</taxon>
        <taxon>Sar</taxon>
        <taxon>Alveolata</taxon>
        <taxon>Dinophyceae</taxon>
        <taxon>Suessiales</taxon>
        <taxon>Symbiodiniaceae</taxon>
        <taxon>Durusdinium</taxon>
    </lineage>
</organism>
<evidence type="ECO:0000313" key="3">
    <source>
        <dbReference type="Proteomes" id="UP001642484"/>
    </source>
</evidence>
<accession>A0ABP0KMI6</accession>
<keyword evidence="3" id="KW-1185">Reference proteome</keyword>
<dbReference type="EMBL" id="CAXAMN010008925">
    <property type="protein sequence ID" value="CAK9027202.1"/>
    <property type="molecule type" value="Genomic_DNA"/>
</dbReference>
<protein>
    <submittedName>
        <fullName evidence="2">Uncharacterized protein</fullName>
    </submittedName>
</protein>
<comment type="caution">
    <text evidence="2">The sequence shown here is derived from an EMBL/GenBank/DDBJ whole genome shotgun (WGS) entry which is preliminary data.</text>
</comment>
<feature type="region of interest" description="Disordered" evidence="1">
    <location>
        <begin position="208"/>
        <end position="233"/>
    </location>
</feature>
<gene>
    <name evidence="2" type="ORF">CCMP2556_LOCUS16675</name>
</gene>